<reference evidence="1 2" key="3">
    <citation type="journal article" date="2013" name="Rice">
        <title>Improvement of the Oryza sativa Nipponbare reference genome using next generation sequence and optical map data.</title>
        <authorList>
            <person name="Kawahara Y."/>
            <person name="de la Bastide M."/>
            <person name="Hamilton J.P."/>
            <person name="Kanamori H."/>
            <person name="McCombie W.R."/>
            <person name="Ouyang S."/>
            <person name="Schwartz D.C."/>
            <person name="Tanaka T."/>
            <person name="Wu J."/>
            <person name="Zhou S."/>
            <person name="Childs K.L."/>
            <person name="Davidson R.M."/>
            <person name="Lin H."/>
            <person name="Quesada-Ocampo L."/>
            <person name="Vaillancourt B."/>
            <person name="Sakai H."/>
            <person name="Lee S.S."/>
            <person name="Kim J."/>
            <person name="Numa H."/>
            <person name="Itoh T."/>
            <person name="Buell C.R."/>
            <person name="Matsumoto T."/>
        </authorList>
    </citation>
    <scope>NUCLEOTIDE SEQUENCE [LARGE SCALE GENOMIC DNA]</scope>
    <source>
        <strain evidence="2">cv. Nipponbare</strain>
    </source>
</reference>
<dbReference type="InParanoid" id="A0A0N7KU01"/>
<protein>
    <submittedName>
        <fullName evidence="1">Os12g0456950 protein</fullName>
    </submittedName>
</protein>
<keyword evidence="2" id="KW-1185">Reference proteome</keyword>
<dbReference type="EMBL" id="AP014968">
    <property type="protein sequence ID" value="BAT17042.1"/>
    <property type="molecule type" value="Genomic_DNA"/>
</dbReference>
<dbReference type="AlphaFoldDB" id="A0A0N7KU01"/>
<organism evidence="1 2">
    <name type="scientific">Oryza sativa subsp. japonica</name>
    <name type="common">Rice</name>
    <dbReference type="NCBI Taxonomy" id="39947"/>
    <lineage>
        <taxon>Eukaryota</taxon>
        <taxon>Viridiplantae</taxon>
        <taxon>Streptophyta</taxon>
        <taxon>Embryophyta</taxon>
        <taxon>Tracheophyta</taxon>
        <taxon>Spermatophyta</taxon>
        <taxon>Magnoliopsida</taxon>
        <taxon>Liliopsida</taxon>
        <taxon>Poales</taxon>
        <taxon>Poaceae</taxon>
        <taxon>BOP clade</taxon>
        <taxon>Oryzoideae</taxon>
        <taxon>Oryzeae</taxon>
        <taxon>Oryzinae</taxon>
        <taxon>Oryza</taxon>
        <taxon>Oryza sativa</taxon>
    </lineage>
</organism>
<accession>A0A0N7KU01</accession>
<dbReference type="PaxDb" id="39947-A0A0N7KU01"/>
<name>A0A0N7KU01_ORYSJ</name>
<dbReference type="Proteomes" id="UP000059680">
    <property type="component" value="Chromosome 12"/>
</dbReference>
<evidence type="ECO:0000313" key="2">
    <source>
        <dbReference type="Proteomes" id="UP000059680"/>
    </source>
</evidence>
<gene>
    <name evidence="1" type="ordered locus">Os12g0456950</name>
    <name evidence="1" type="ORF">OSNPB_120456950</name>
</gene>
<evidence type="ECO:0000313" key="1">
    <source>
        <dbReference type="EMBL" id="BAT17042.1"/>
    </source>
</evidence>
<reference evidence="2" key="1">
    <citation type="journal article" date="2005" name="Nature">
        <title>The map-based sequence of the rice genome.</title>
        <authorList>
            <consortium name="International rice genome sequencing project (IRGSP)"/>
            <person name="Matsumoto T."/>
            <person name="Wu J."/>
            <person name="Kanamori H."/>
            <person name="Katayose Y."/>
            <person name="Fujisawa M."/>
            <person name="Namiki N."/>
            <person name="Mizuno H."/>
            <person name="Yamamoto K."/>
            <person name="Antonio B.A."/>
            <person name="Baba T."/>
            <person name="Sakata K."/>
            <person name="Nagamura Y."/>
            <person name="Aoki H."/>
            <person name="Arikawa K."/>
            <person name="Arita K."/>
            <person name="Bito T."/>
            <person name="Chiden Y."/>
            <person name="Fujitsuka N."/>
            <person name="Fukunaka R."/>
            <person name="Hamada M."/>
            <person name="Harada C."/>
            <person name="Hayashi A."/>
            <person name="Hijishita S."/>
            <person name="Honda M."/>
            <person name="Hosokawa S."/>
            <person name="Ichikawa Y."/>
            <person name="Idonuma A."/>
            <person name="Iijima M."/>
            <person name="Ikeda M."/>
            <person name="Ikeno M."/>
            <person name="Ito K."/>
            <person name="Ito S."/>
            <person name="Ito T."/>
            <person name="Ito Y."/>
            <person name="Ito Y."/>
            <person name="Iwabuchi A."/>
            <person name="Kamiya K."/>
            <person name="Karasawa W."/>
            <person name="Kurita K."/>
            <person name="Katagiri S."/>
            <person name="Kikuta A."/>
            <person name="Kobayashi H."/>
            <person name="Kobayashi N."/>
            <person name="Machita K."/>
            <person name="Maehara T."/>
            <person name="Masukawa M."/>
            <person name="Mizubayashi T."/>
            <person name="Mukai Y."/>
            <person name="Nagasaki H."/>
            <person name="Nagata Y."/>
            <person name="Naito S."/>
            <person name="Nakashima M."/>
            <person name="Nakama Y."/>
            <person name="Nakamichi Y."/>
            <person name="Nakamura M."/>
            <person name="Meguro A."/>
            <person name="Negishi M."/>
            <person name="Ohta I."/>
            <person name="Ohta T."/>
            <person name="Okamoto M."/>
            <person name="Ono N."/>
            <person name="Saji S."/>
            <person name="Sakaguchi M."/>
            <person name="Sakai K."/>
            <person name="Shibata M."/>
            <person name="Shimokawa T."/>
            <person name="Song J."/>
            <person name="Takazaki Y."/>
            <person name="Terasawa K."/>
            <person name="Tsugane M."/>
            <person name="Tsuji K."/>
            <person name="Ueda S."/>
            <person name="Waki K."/>
            <person name="Yamagata H."/>
            <person name="Yamamoto M."/>
            <person name="Yamamoto S."/>
            <person name="Yamane H."/>
            <person name="Yoshiki S."/>
            <person name="Yoshihara R."/>
            <person name="Yukawa K."/>
            <person name="Zhong H."/>
            <person name="Yano M."/>
            <person name="Yuan Q."/>
            <person name="Ouyang S."/>
            <person name="Liu J."/>
            <person name="Jones K.M."/>
            <person name="Gansberger K."/>
            <person name="Moffat K."/>
            <person name="Hill J."/>
            <person name="Bera J."/>
            <person name="Fadrosh D."/>
            <person name="Jin S."/>
            <person name="Johri S."/>
            <person name="Kim M."/>
            <person name="Overton L."/>
            <person name="Reardon M."/>
            <person name="Tsitrin T."/>
            <person name="Vuong H."/>
            <person name="Weaver B."/>
            <person name="Ciecko A."/>
            <person name="Tallon L."/>
            <person name="Jackson J."/>
            <person name="Pai G."/>
            <person name="Aken S.V."/>
            <person name="Utterback T."/>
            <person name="Reidmuller S."/>
            <person name="Feldblyum T."/>
            <person name="Hsiao J."/>
            <person name="Zismann V."/>
            <person name="Iobst S."/>
            <person name="de Vazeille A.R."/>
            <person name="Buell C.R."/>
            <person name="Ying K."/>
            <person name="Li Y."/>
            <person name="Lu T."/>
            <person name="Huang Y."/>
            <person name="Zhao Q."/>
            <person name="Feng Q."/>
            <person name="Zhang L."/>
            <person name="Zhu J."/>
            <person name="Weng Q."/>
            <person name="Mu J."/>
            <person name="Lu Y."/>
            <person name="Fan D."/>
            <person name="Liu Y."/>
            <person name="Guan J."/>
            <person name="Zhang Y."/>
            <person name="Yu S."/>
            <person name="Liu X."/>
            <person name="Zhang Y."/>
            <person name="Hong G."/>
            <person name="Han B."/>
            <person name="Choisne N."/>
            <person name="Demange N."/>
            <person name="Orjeda G."/>
            <person name="Samain S."/>
            <person name="Cattolico L."/>
            <person name="Pelletier E."/>
            <person name="Couloux A."/>
            <person name="Segurens B."/>
            <person name="Wincker P."/>
            <person name="D'Hont A."/>
            <person name="Scarpelli C."/>
            <person name="Weissenbach J."/>
            <person name="Salanoubat M."/>
            <person name="Quetier F."/>
            <person name="Yu Y."/>
            <person name="Kim H.R."/>
            <person name="Rambo T."/>
            <person name="Currie J."/>
            <person name="Collura K."/>
            <person name="Luo M."/>
            <person name="Yang T."/>
            <person name="Ammiraju J.S.S."/>
            <person name="Engler F."/>
            <person name="Soderlund C."/>
            <person name="Wing R.A."/>
            <person name="Palmer L.E."/>
            <person name="de la Bastide M."/>
            <person name="Spiegel L."/>
            <person name="Nascimento L."/>
            <person name="Zutavern T."/>
            <person name="O'Shaughnessy A."/>
            <person name="Dike S."/>
            <person name="Dedhia N."/>
            <person name="Preston R."/>
            <person name="Balija V."/>
            <person name="McCombie W.R."/>
            <person name="Chow T."/>
            <person name="Chen H."/>
            <person name="Chung M."/>
            <person name="Chen C."/>
            <person name="Shaw J."/>
            <person name="Wu H."/>
            <person name="Hsiao K."/>
            <person name="Chao Y."/>
            <person name="Chu M."/>
            <person name="Cheng C."/>
            <person name="Hour A."/>
            <person name="Lee P."/>
            <person name="Lin S."/>
            <person name="Lin Y."/>
            <person name="Liou J."/>
            <person name="Liu S."/>
            <person name="Hsing Y."/>
            <person name="Raghuvanshi S."/>
            <person name="Mohanty A."/>
            <person name="Bharti A.K."/>
            <person name="Gaur A."/>
            <person name="Gupta V."/>
            <person name="Kumar D."/>
            <person name="Ravi V."/>
            <person name="Vij S."/>
            <person name="Kapur A."/>
            <person name="Khurana P."/>
            <person name="Khurana P."/>
            <person name="Khurana J.P."/>
            <person name="Tyagi A.K."/>
            <person name="Gaikwad K."/>
            <person name="Singh A."/>
            <person name="Dalal V."/>
            <person name="Srivastava S."/>
            <person name="Dixit A."/>
            <person name="Pal A.K."/>
            <person name="Ghazi I.A."/>
            <person name="Yadav M."/>
            <person name="Pandit A."/>
            <person name="Bhargava A."/>
            <person name="Sureshbabu K."/>
            <person name="Batra K."/>
            <person name="Sharma T.R."/>
            <person name="Mohapatra T."/>
            <person name="Singh N.K."/>
            <person name="Messing J."/>
            <person name="Nelson A.B."/>
            <person name="Fuks G."/>
            <person name="Kavchok S."/>
            <person name="Keizer G."/>
            <person name="Linton E."/>
            <person name="Llaca V."/>
            <person name="Song R."/>
            <person name="Tanyolac B."/>
            <person name="Young S."/>
            <person name="Ho-Il K."/>
            <person name="Hahn J.H."/>
            <person name="Sangsakoo G."/>
            <person name="Vanavichit A."/>
            <person name="de Mattos Luiz.A.T."/>
            <person name="Zimmer P.D."/>
            <person name="Malone G."/>
            <person name="Dellagostin O."/>
            <person name="de Oliveira A.C."/>
            <person name="Bevan M."/>
            <person name="Bancroft I."/>
            <person name="Minx P."/>
            <person name="Cordum H."/>
            <person name="Wilson R."/>
            <person name="Cheng Z."/>
            <person name="Jin W."/>
            <person name="Jiang J."/>
            <person name="Leong S.A."/>
            <person name="Iwama H."/>
            <person name="Gojobori T."/>
            <person name="Itoh T."/>
            <person name="Niimura Y."/>
            <person name="Fujii Y."/>
            <person name="Habara T."/>
            <person name="Sakai H."/>
            <person name="Sato Y."/>
            <person name="Wilson G."/>
            <person name="Kumar K."/>
            <person name="McCouch S."/>
            <person name="Juretic N."/>
            <person name="Hoen D."/>
            <person name="Wright S."/>
            <person name="Bruskiewich R."/>
            <person name="Bureau T."/>
            <person name="Miyao A."/>
            <person name="Hirochika H."/>
            <person name="Nishikawa T."/>
            <person name="Kadowaki K."/>
            <person name="Sugiura M."/>
            <person name="Burr B."/>
            <person name="Sasaki T."/>
        </authorList>
    </citation>
    <scope>NUCLEOTIDE SEQUENCE [LARGE SCALE GENOMIC DNA]</scope>
    <source>
        <strain evidence="2">cv. Nipponbare</strain>
    </source>
</reference>
<proteinExistence type="predicted"/>
<dbReference type="STRING" id="39947.A0A0N7KU01"/>
<sequence>MAMVAPRKYKIGLQTLTLVLSHFFPRPAAAASRFHGPSEISLHPRHGSPPRLPLGALLLVVVGGGVAVEASIHTYDREPFREVGNAFLLSGGSEGVVVDRADLATPASSFIPSHPISPRHTLRVSVVRSGSGCLG</sequence>
<reference evidence="1 2" key="2">
    <citation type="journal article" date="2013" name="Plant Cell Physiol.">
        <title>Rice Annotation Project Database (RAP-DB): an integrative and interactive database for rice genomics.</title>
        <authorList>
            <person name="Sakai H."/>
            <person name="Lee S.S."/>
            <person name="Tanaka T."/>
            <person name="Numa H."/>
            <person name="Kim J."/>
            <person name="Kawahara Y."/>
            <person name="Wakimoto H."/>
            <person name="Yang C.C."/>
            <person name="Iwamoto M."/>
            <person name="Abe T."/>
            <person name="Yamada Y."/>
            <person name="Muto A."/>
            <person name="Inokuchi H."/>
            <person name="Ikemura T."/>
            <person name="Matsumoto T."/>
            <person name="Sasaki T."/>
            <person name="Itoh T."/>
        </authorList>
    </citation>
    <scope>NUCLEOTIDE SEQUENCE [LARGE SCALE GENOMIC DNA]</scope>
    <source>
        <strain evidence="2">cv. Nipponbare</strain>
    </source>
</reference>